<evidence type="ECO:0000256" key="13">
    <source>
        <dbReference type="ARBA" id="ARBA00023316"/>
    </source>
</evidence>
<evidence type="ECO:0000256" key="7">
    <source>
        <dbReference type="ARBA" id="ARBA00022801"/>
    </source>
</evidence>
<gene>
    <name evidence="20" type="ORF">GA0061094_1490</name>
</gene>
<evidence type="ECO:0000256" key="10">
    <source>
        <dbReference type="ARBA" id="ARBA00022989"/>
    </source>
</evidence>
<feature type="domain" description="Glycosyl transferase family 51" evidence="19">
    <location>
        <begin position="97"/>
        <end position="281"/>
    </location>
</feature>
<dbReference type="InterPro" id="IPR001264">
    <property type="entry name" value="Glyco_trans_51"/>
</dbReference>
<dbReference type="Gene3D" id="2.60.40.10">
    <property type="entry name" value="Immunoglobulins"/>
    <property type="match status" value="1"/>
</dbReference>
<accession>A0A0V8HN08</accession>
<dbReference type="Pfam" id="PF00905">
    <property type="entry name" value="Transpeptidase"/>
    <property type="match status" value="1"/>
</dbReference>
<dbReference type="GO" id="GO:0008360">
    <property type="term" value="P:regulation of cell shape"/>
    <property type="evidence" value="ECO:0007669"/>
    <property type="project" value="UniProtKB-KW"/>
</dbReference>
<evidence type="ECO:0000256" key="5">
    <source>
        <dbReference type="ARBA" id="ARBA00022679"/>
    </source>
</evidence>
<dbReference type="AlphaFoldDB" id="A0A0V8HN08"/>
<dbReference type="Gene3D" id="3.40.710.10">
    <property type="entry name" value="DD-peptidase/beta-lactamase superfamily"/>
    <property type="match status" value="1"/>
</dbReference>
<reference evidence="21" key="1">
    <citation type="submission" date="2016-08" db="EMBL/GenBank/DDBJ databases">
        <authorList>
            <person name="Varghese N."/>
            <person name="Submissions Spin"/>
        </authorList>
    </citation>
    <scope>NUCLEOTIDE SEQUENCE [LARGE SCALE GENOMIC DNA]</scope>
    <source>
        <strain evidence="21">SGD-1123</strain>
    </source>
</reference>
<dbReference type="GO" id="GO:0008955">
    <property type="term" value="F:peptidoglycan glycosyltransferase activity"/>
    <property type="evidence" value="ECO:0007669"/>
    <property type="project" value="UniProtKB-EC"/>
</dbReference>
<dbReference type="Gene3D" id="1.10.3810.10">
    <property type="entry name" value="Biosynthetic peptidoglycan transglycosylase-like"/>
    <property type="match status" value="1"/>
</dbReference>
<dbReference type="InterPro" id="IPR013783">
    <property type="entry name" value="Ig-like_fold"/>
</dbReference>
<keyword evidence="6 17" id="KW-0812">Transmembrane</keyword>
<dbReference type="InterPro" id="IPR012338">
    <property type="entry name" value="Beta-lactam/transpept-like"/>
</dbReference>
<evidence type="ECO:0000259" key="19">
    <source>
        <dbReference type="Pfam" id="PF00912"/>
    </source>
</evidence>
<feature type="compositionally biased region" description="Basic and acidic residues" evidence="16">
    <location>
        <begin position="913"/>
        <end position="928"/>
    </location>
</feature>
<dbReference type="RefSeq" id="WP_058297975.1">
    <property type="nucleotide sequence ID" value="NZ_FMAU01000001.1"/>
</dbReference>
<feature type="region of interest" description="Disordered" evidence="16">
    <location>
        <begin position="900"/>
        <end position="982"/>
    </location>
</feature>
<evidence type="ECO:0000256" key="1">
    <source>
        <dbReference type="ARBA" id="ARBA00022475"/>
    </source>
</evidence>
<dbReference type="PANTHER" id="PTHR32282:SF32">
    <property type="entry name" value="PENICILLIN-BINDING PROTEIN 2A"/>
    <property type="match status" value="1"/>
</dbReference>
<dbReference type="GO" id="GO:0009252">
    <property type="term" value="P:peptidoglycan biosynthetic process"/>
    <property type="evidence" value="ECO:0007669"/>
    <property type="project" value="UniProtKB-KW"/>
</dbReference>
<evidence type="ECO:0000259" key="18">
    <source>
        <dbReference type="Pfam" id="PF00905"/>
    </source>
</evidence>
<keyword evidence="3" id="KW-0645">Protease</keyword>
<feature type="transmembrane region" description="Helical" evidence="17">
    <location>
        <begin position="34"/>
        <end position="62"/>
    </location>
</feature>
<evidence type="ECO:0000256" key="2">
    <source>
        <dbReference type="ARBA" id="ARBA00022645"/>
    </source>
</evidence>
<feature type="domain" description="Penicillin-binding protein transpeptidase" evidence="18">
    <location>
        <begin position="418"/>
        <end position="660"/>
    </location>
</feature>
<keyword evidence="10 17" id="KW-1133">Transmembrane helix</keyword>
<keyword evidence="5" id="KW-0808">Transferase</keyword>
<feature type="compositionally biased region" description="Basic and acidic residues" evidence="16">
    <location>
        <begin position="934"/>
        <end position="948"/>
    </location>
</feature>
<dbReference type="GO" id="GO:0009002">
    <property type="term" value="F:serine-type D-Ala-D-Ala carboxypeptidase activity"/>
    <property type="evidence" value="ECO:0007669"/>
    <property type="project" value="UniProtKB-EC"/>
</dbReference>
<dbReference type="Proteomes" id="UP000181997">
    <property type="component" value="Unassembled WGS sequence"/>
</dbReference>
<keyword evidence="12" id="KW-0511">Multifunctional enzyme</keyword>
<dbReference type="InterPro" id="IPR023346">
    <property type="entry name" value="Lysozyme-like_dom_sf"/>
</dbReference>
<sequence>MRETWNKLLEKLDPVIRFFTNTRVQKRARITYGVFWNLALITIVVVVLGTAFAGGVGAGYFASLVKEEPIRSYDQMKKDIYNYEETSQLYFADDVYLGKLRTDLEREEVKLENVSEYLRNAVIATEDEYFKEHNGVVPKAIMRAVLQEFTNSSTQSGGSTLTQQLIKNQILTNEVSFERKAKEILLALRLERFFEKDEILEAYLNVATLGRNSSGRNIGGVQSAAQGIFGVDAKDLNLPQSAFIAGLPQAPFSYTPFMNNGELKENLEPGLARMKTVLYRMHREGYITDKEYEDAVAYDLKKDFIERKASPNERYPWLTAELESRAIDIMTEVLAEKDGVSKQDLENNDELKEKYHTLADRNVRQSGYEIHSSIDKKIYDQMQKTKDAYNMYGPSKTVTTTDPDTGKEVTVEEPVQVGAIMIENKTGRIISFIGGRDFKTEQLNHATSSYRSNGSTMKPLLAYAPALEYGYISPGSPIPDVELNINGWTPKNYSYRERGLYPARLALAESLNLPAVRTYANIYDRNPFNEFLMKMDFAKLGRVDNNLSLTLGATTKGITVEENVNAYTALANGGKFVDAYMIEKIVDQDGNTVFEHKSEPVQVYSPQTAYLTLDMMRDTLDHYAGTGRYAKTFLNFSSDWAGKSGTSQDYKDHWFVASNPSITFGTWFGYDTPSDLNTAASRAQYGHYGLRNIRLWSYLLNDTRDLAPALIDPEGSFKEPGGIVRRSFCSISGLLPSEACTKAGLVKTDLFNAKYVPTKTDDSLLMSRYVMVNGKKYLALPNTPEEFSQPGVILNPDFVKNIFGKVPGDASKLIPQDDERFKNVLIAENKISDDGAAPGTVKASANGNKITWTPSGSGDVVGYRVYSKSGSKVGSVKSGGSYSVSVGSGQYFVKAVDVAGKESSPSNTVQVGKAEEKPKPEKPKEDPKPPSGDKPTDPKPPKPDKPDDPPPADDGGGSGDGGGGDDGGTEPPAEPPTPPEEG</sequence>
<dbReference type="Pfam" id="PF00912">
    <property type="entry name" value="Transgly"/>
    <property type="match status" value="1"/>
</dbReference>
<comment type="catalytic activity">
    <reaction evidence="14">
        <text>Preferential cleavage: (Ac)2-L-Lys-D-Ala-|-D-Ala. Also transpeptidation of peptidyl-alanyl moieties that are N-acyl substituents of D-alanine.</text>
        <dbReference type="EC" id="3.4.16.4"/>
    </reaction>
</comment>
<keyword evidence="8" id="KW-0133">Cell shape</keyword>
<evidence type="ECO:0000256" key="11">
    <source>
        <dbReference type="ARBA" id="ARBA00023136"/>
    </source>
</evidence>
<evidence type="ECO:0000256" key="12">
    <source>
        <dbReference type="ARBA" id="ARBA00023268"/>
    </source>
</evidence>
<proteinExistence type="predicted"/>
<evidence type="ECO:0000256" key="16">
    <source>
        <dbReference type="SAM" id="MobiDB-lite"/>
    </source>
</evidence>
<organism evidence="20 21">
    <name type="scientific">[Bacillus] enclensis</name>
    <dbReference type="NCBI Taxonomy" id="1402860"/>
    <lineage>
        <taxon>Bacteria</taxon>
        <taxon>Bacillati</taxon>
        <taxon>Bacillota</taxon>
        <taxon>Bacilli</taxon>
        <taxon>Bacillales</taxon>
        <taxon>Bacillaceae</taxon>
        <taxon>Rossellomorea</taxon>
    </lineage>
</organism>
<dbReference type="GO" id="GO:0008658">
    <property type="term" value="F:penicillin binding"/>
    <property type="evidence" value="ECO:0007669"/>
    <property type="project" value="InterPro"/>
</dbReference>
<keyword evidence="13" id="KW-0961">Cell wall biogenesis/degradation</keyword>
<keyword evidence="9" id="KW-0573">Peptidoglycan synthesis</keyword>
<dbReference type="SUPFAM" id="SSF56601">
    <property type="entry name" value="beta-lactamase/transpeptidase-like"/>
    <property type="match status" value="1"/>
</dbReference>
<dbReference type="Gene3D" id="3.90.1310.40">
    <property type="match status" value="1"/>
</dbReference>
<dbReference type="GO" id="GO:0006508">
    <property type="term" value="P:proteolysis"/>
    <property type="evidence" value="ECO:0007669"/>
    <property type="project" value="UniProtKB-KW"/>
</dbReference>
<dbReference type="PANTHER" id="PTHR32282">
    <property type="entry name" value="BINDING PROTEIN TRANSPEPTIDASE, PUTATIVE-RELATED"/>
    <property type="match status" value="1"/>
</dbReference>
<dbReference type="InterPro" id="IPR036950">
    <property type="entry name" value="PBP_transglycosylase"/>
</dbReference>
<comment type="catalytic activity">
    <reaction evidence="15">
        <text>[GlcNAc-(1-&gt;4)-Mur2Ac(oyl-L-Ala-gamma-D-Glu-L-Lys-D-Ala-D-Ala)](n)-di-trans,octa-cis-undecaprenyl diphosphate + beta-D-GlcNAc-(1-&gt;4)-Mur2Ac(oyl-L-Ala-gamma-D-Glu-L-Lys-D-Ala-D-Ala)-di-trans,octa-cis-undecaprenyl diphosphate = [GlcNAc-(1-&gt;4)-Mur2Ac(oyl-L-Ala-gamma-D-Glu-L-Lys-D-Ala-D-Ala)](n+1)-di-trans,octa-cis-undecaprenyl diphosphate + di-trans,octa-cis-undecaprenyl diphosphate + H(+)</text>
        <dbReference type="Rhea" id="RHEA:23708"/>
        <dbReference type="Rhea" id="RHEA-COMP:9602"/>
        <dbReference type="Rhea" id="RHEA-COMP:9603"/>
        <dbReference type="ChEBI" id="CHEBI:15378"/>
        <dbReference type="ChEBI" id="CHEBI:58405"/>
        <dbReference type="ChEBI" id="CHEBI:60033"/>
        <dbReference type="ChEBI" id="CHEBI:78435"/>
        <dbReference type="EC" id="2.4.99.28"/>
    </reaction>
</comment>
<dbReference type="GO" id="GO:0030288">
    <property type="term" value="C:outer membrane-bounded periplasmic space"/>
    <property type="evidence" value="ECO:0007669"/>
    <property type="project" value="TreeGrafter"/>
</dbReference>
<dbReference type="SUPFAM" id="SSF53955">
    <property type="entry name" value="Lysozyme-like"/>
    <property type="match status" value="1"/>
</dbReference>
<dbReference type="GO" id="GO:0071555">
    <property type="term" value="P:cell wall organization"/>
    <property type="evidence" value="ECO:0007669"/>
    <property type="project" value="UniProtKB-KW"/>
</dbReference>
<evidence type="ECO:0000313" key="20">
    <source>
        <dbReference type="EMBL" id="SCB93104.1"/>
    </source>
</evidence>
<keyword evidence="21" id="KW-1185">Reference proteome</keyword>
<evidence type="ECO:0000256" key="6">
    <source>
        <dbReference type="ARBA" id="ARBA00022692"/>
    </source>
</evidence>
<keyword evidence="4" id="KW-0328">Glycosyltransferase</keyword>
<evidence type="ECO:0000256" key="17">
    <source>
        <dbReference type="SAM" id="Phobius"/>
    </source>
</evidence>
<protein>
    <submittedName>
        <fullName evidence="20">Penicillin-binding protein</fullName>
    </submittedName>
</protein>
<dbReference type="InterPro" id="IPR050396">
    <property type="entry name" value="Glycosyltr_51/Transpeptidase"/>
</dbReference>
<dbReference type="EMBL" id="FMAU01000001">
    <property type="protein sequence ID" value="SCB93104.1"/>
    <property type="molecule type" value="Genomic_DNA"/>
</dbReference>
<evidence type="ECO:0000313" key="21">
    <source>
        <dbReference type="Proteomes" id="UP000181997"/>
    </source>
</evidence>
<evidence type="ECO:0000256" key="15">
    <source>
        <dbReference type="ARBA" id="ARBA00049902"/>
    </source>
</evidence>
<dbReference type="OrthoDB" id="9766909at2"/>
<name>A0A0V8HN08_9BACI</name>
<evidence type="ECO:0000256" key="9">
    <source>
        <dbReference type="ARBA" id="ARBA00022984"/>
    </source>
</evidence>
<feature type="compositionally biased region" description="Gly residues" evidence="16">
    <location>
        <begin position="954"/>
        <end position="966"/>
    </location>
</feature>
<dbReference type="InterPro" id="IPR001460">
    <property type="entry name" value="PCN-bd_Tpept"/>
</dbReference>
<keyword evidence="2" id="KW-0121">Carboxypeptidase</keyword>
<keyword evidence="1" id="KW-1003">Cell membrane</keyword>
<evidence type="ECO:0000256" key="14">
    <source>
        <dbReference type="ARBA" id="ARBA00034000"/>
    </source>
</evidence>
<evidence type="ECO:0000256" key="3">
    <source>
        <dbReference type="ARBA" id="ARBA00022670"/>
    </source>
</evidence>
<evidence type="ECO:0000256" key="4">
    <source>
        <dbReference type="ARBA" id="ARBA00022676"/>
    </source>
</evidence>
<feature type="compositionally biased region" description="Pro residues" evidence="16">
    <location>
        <begin position="972"/>
        <end position="982"/>
    </location>
</feature>
<keyword evidence="11 17" id="KW-0472">Membrane</keyword>
<evidence type="ECO:0000256" key="8">
    <source>
        <dbReference type="ARBA" id="ARBA00022960"/>
    </source>
</evidence>
<keyword evidence="7" id="KW-0378">Hydrolase</keyword>